<dbReference type="InterPro" id="IPR036163">
    <property type="entry name" value="HMA_dom_sf"/>
</dbReference>
<keyword evidence="2" id="KW-1185">Reference proteome</keyword>
<accession>A0ABV8PG94</accession>
<dbReference type="RefSeq" id="WP_379762302.1">
    <property type="nucleotide sequence ID" value="NZ_JBHSCL010000002.1"/>
</dbReference>
<sequence>MRTATHNRNIARIEVQKSFCQDCGRKIRQELLKIEDINNVALYPESAMVVFSFFRANELSKALNVLTELGYPEIGEVPGSGNQHVNICSNCQSVECAA</sequence>
<name>A0ABV8PG94_9FLAO</name>
<proteinExistence type="predicted"/>
<evidence type="ECO:0000313" key="2">
    <source>
        <dbReference type="Proteomes" id="UP001595841"/>
    </source>
</evidence>
<comment type="caution">
    <text evidence="1">The sequence shown here is derived from an EMBL/GenBank/DDBJ whole genome shotgun (WGS) entry which is preliminary data.</text>
</comment>
<organism evidence="1 2">
    <name type="scientific">Flagellimonas marina</name>
    <dbReference type="NCBI Taxonomy" id="1775168"/>
    <lineage>
        <taxon>Bacteria</taxon>
        <taxon>Pseudomonadati</taxon>
        <taxon>Bacteroidota</taxon>
        <taxon>Flavobacteriia</taxon>
        <taxon>Flavobacteriales</taxon>
        <taxon>Flavobacteriaceae</taxon>
        <taxon>Flagellimonas</taxon>
    </lineage>
</organism>
<dbReference type="EMBL" id="JBHSCL010000002">
    <property type="protein sequence ID" value="MFC4218927.1"/>
    <property type="molecule type" value="Genomic_DNA"/>
</dbReference>
<evidence type="ECO:0000313" key="1">
    <source>
        <dbReference type="EMBL" id="MFC4218927.1"/>
    </source>
</evidence>
<protein>
    <recommendedName>
        <fullName evidence="3">HMA domain-containing protein</fullName>
    </recommendedName>
</protein>
<evidence type="ECO:0008006" key="3">
    <source>
        <dbReference type="Google" id="ProtNLM"/>
    </source>
</evidence>
<gene>
    <name evidence="1" type="ORF">ACFOWS_02215</name>
</gene>
<dbReference type="SUPFAM" id="SSF55008">
    <property type="entry name" value="HMA, heavy metal-associated domain"/>
    <property type="match status" value="1"/>
</dbReference>
<reference evidence="2" key="1">
    <citation type="journal article" date="2019" name="Int. J. Syst. Evol. Microbiol.">
        <title>The Global Catalogue of Microorganisms (GCM) 10K type strain sequencing project: providing services to taxonomists for standard genome sequencing and annotation.</title>
        <authorList>
            <consortium name="The Broad Institute Genomics Platform"/>
            <consortium name="The Broad Institute Genome Sequencing Center for Infectious Disease"/>
            <person name="Wu L."/>
            <person name="Ma J."/>
        </authorList>
    </citation>
    <scope>NUCLEOTIDE SEQUENCE [LARGE SCALE GENOMIC DNA]</scope>
    <source>
        <strain evidence="2">CGMCC 1.15774</strain>
    </source>
</reference>
<dbReference type="Proteomes" id="UP001595841">
    <property type="component" value="Unassembled WGS sequence"/>
</dbReference>